<evidence type="ECO:0000313" key="4">
    <source>
        <dbReference type="Proteomes" id="UP000824107"/>
    </source>
</evidence>
<dbReference type="PANTHER" id="PTHR46797:SF1">
    <property type="entry name" value="METHYLPHOSPHONATE SYNTHASE"/>
    <property type="match status" value="1"/>
</dbReference>
<reference evidence="3" key="2">
    <citation type="journal article" date="2021" name="PeerJ">
        <title>Extensive microbial diversity within the chicken gut microbiome revealed by metagenomics and culture.</title>
        <authorList>
            <person name="Gilroy R."/>
            <person name="Ravi A."/>
            <person name="Getino M."/>
            <person name="Pursley I."/>
            <person name="Horton D.L."/>
            <person name="Alikhan N.F."/>
            <person name="Baker D."/>
            <person name="Gharbi K."/>
            <person name="Hall N."/>
            <person name="Watson M."/>
            <person name="Adriaenssens E.M."/>
            <person name="Foster-Nyarko E."/>
            <person name="Jarju S."/>
            <person name="Secka A."/>
            <person name="Antonio M."/>
            <person name="Oren A."/>
            <person name="Chaudhuri R.R."/>
            <person name="La Ragione R."/>
            <person name="Hildebrand F."/>
            <person name="Pallen M.J."/>
        </authorList>
    </citation>
    <scope>NUCLEOTIDE SEQUENCE</scope>
    <source>
        <strain evidence="3">ChiW3-316</strain>
    </source>
</reference>
<dbReference type="CDD" id="cd00093">
    <property type="entry name" value="HTH_XRE"/>
    <property type="match status" value="1"/>
</dbReference>
<feature type="domain" description="HTH cro/C1-type" evidence="2">
    <location>
        <begin position="17"/>
        <end position="71"/>
    </location>
</feature>
<evidence type="ECO:0000313" key="3">
    <source>
        <dbReference type="EMBL" id="HIU52884.1"/>
    </source>
</evidence>
<evidence type="ECO:0000259" key="2">
    <source>
        <dbReference type="PROSITE" id="PS50943"/>
    </source>
</evidence>
<sequence length="119" mass="13634">MNAMTDDDFAIKLGNRIRELRKIKGVSQLELAYDMDMSMNTISGIELGKISPKIETLRKIAEKLNVSMSELFEFSKILPQDKITRKKIEEIANKLKPHDKEFLELVDKAIDILLKAAEK</sequence>
<dbReference type="GO" id="GO:0005829">
    <property type="term" value="C:cytosol"/>
    <property type="evidence" value="ECO:0007669"/>
    <property type="project" value="TreeGrafter"/>
</dbReference>
<accession>A0A9D1M3F1</accession>
<dbReference type="Gene3D" id="1.10.260.40">
    <property type="entry name" value="lambda repressor-like DNA-binding domains"/>
    <property type="match status" value="1"/>
</dbReference>
<dbReference type="SMART" id="SM00530">
    <property type="entry name" value="HTH_XRE"/>
    <property type="match status" value="1"/>
</dbReference>
<dbReference type="InterPro" id="IPR010982">
    <property type="entry name" value="Lambda_DNA-bd_dom_sf"/>
</dbReference>
<dbReference type="EMBL" id="DVNC01000020">
    <property type="protein sequence ID" value="HIU52884.1"/>
    <property type="molecule type" value="Genomic_DNA"/>
</dbReference>
<organism evidence="3 4">
    <name type="scientific">Candidatus Scatocola faecipullorum</name>
    <dbReference type="NCBI Taxonomy" id="2840917"/>
    <lineage>
        <taxon>Bacteria</taxon>
        <taxon>Pseudomonadati</taxon>
        <taxon>Pseudomonadota</taxon>
        <taxon>Alphaproteobacteria</taxon>
        <taxon>Rhodospirillales</taxon>
        <taxon>Rhodospirillaceae</taxon>
        <taxon>Rhodospirillaceae incertae sedis</taxon>
        <taxon>Candidatus Scatocola</taxon>
    </lineage>
</organism>
<dbReference type="PROSITE" id="PS50943">
    <property type="entry name" value="HTH_CROC1"/>
    <property type="match status" value="1"/>
</dbReference>
<dbReference type="Proteomes" id="UP000824107">
    <property type="component" value="Unassembled WGS sequence"/>
</dbReference>
<evidence type="ECO:0000256" key="1">
    <source>
        <dbReference type="ARBA" id="ARBA00023125"/>
    </source>
</evidence>
<dbReference type="PANTHER" id="PTHR46797">
    <property type="entry name" value="HTH-TYPE TRANSCRIPTIONAL REGULATOR"/>
    <property type="match status" value="1"/>
</dbReference>
<proteinExistence type="predicted"/>
<dbReference type="GO" id="GO:0003677">
    <property type="term" value="F:DNA binding"/>
    <property type="evidence" value="ECO:0007669"/>
    <property type="project" value="UniProtKB-KW"/>
</dbReference>
<gene>
    <name evidence="3" type="ORF">IAD20_02260</name>
</gene>
<dbReference type="InterPro" id="IPR001387">
    <property type="entry name" value="Cro/C1-type_HTH"/>
</dbReference>
<dbReference type="SUPFAM" id="SSF47413">
    <property type="entry name" value="lambda repressor-like DNA-binding domains"/>
    <property type="match status" value="1"/>
</dbReference>
<dbReference type="InterPro" id="IPR050807">
    <property type="entry name" value="TransReg_Diox_bact_type"/>
</dbReference>
<comment type="caution">
    <text evidence="3">The sequence shown here is derived from an EMBL/GenBank/DDBJ whole genome shotgun (WGS) entry which is preliminary data.</text>
</comment>
<protein>
    <submittedName>
        <fullName evidence="3">Helix-turn-helix transcriptional regulator</fullName>
    </submittedName>
</protein>
<reference evidence="3" key="1">
    <citation type="submission" date="2020-10" db="EMBL/GenBank/DDBJ databases">
        <authorList>
            <person name="Gilroy R."/>
        </authorList>
    </citation>
    <scope>NUCLEOTIDE SEQUENCE</scope>
    <source>
        <strain evidence="3">ChiW3-316</strain>
    </source>
</reference>
<dbReference type="Pfam" id="PF01381">
    <property type="entry name" value="HTH_3"/>
    <property type="match status" value="1"/>
</dbReference>
<dbReference type="GO" id="GO:0003700">
    <property type="term" value="F:DNA-binding transcription factor activity"/>
    <property type="evidence" value="ECO:0007669"/>
    <property type="project" value="TreeGrafter"/>
</dbReference>
<dbReference type="AlphaFoldDB" id="A0A9D1M3F1"/>
<keyword evidence="1" id="KW-0238">DNA-binding</keyword>
<name>A0A9D1M3F1_9PROT</name>